<dbReference type="InterPro" id="IPR036188">
    <property type="entry name" value="FAD/NAD-bd_sf"/>
</dbReference>
<organism evidence="3 4">
    <name type="scientific">Tilletiopsis washingtonensis</name>
    <dbReference type="NCBI Taxonomy" id="58919"/>
    <lineage>
        <taxon>Eukaryota</taxon>
        <taxon>Fungi</taxon>
        <taxon>Dikarya</taxon>
        <taxon>Basidiomycota</taxon>
        <taxon>Ustilaginomycotina</taxon>
        <taxon>Exobasidiomycetes</taxon>
        <taxon>Entylomatales</taxon>
        <taxon>Entylomatales incertae sedis</taxon>
        <taxon>Tilletiopsis</taxon>
    </lineage>
</organism>
<dbReference type="SUPFAM" id="SSF51905">
    <property type="entry name" value="FAD/NAD(P)-binding domain"/>
    <property type="match status" value="1"/>
</dbReference>
<keyword evidence="4" id="KW-1185">Reference proteome</keyword>
<dbReference type="PRINTS" id="PR00411">
    <property type="entry name" value="PNDRDTASEI"/>
</dbReference>
<dbReference type="Proteomes" id="UP000245946">
    <property type="component" value="Unassembled WGS sequence"/>
</dbReference>
<gene>
    <name evidence="3" type="ORF">FA09DRAFT_337024</name>
</gene>
<feature type="domain" description="FAD/NAD(P)-binding" evidence="2">
    <location>
        <begin position="283"/>
        <end position="498"/>
    </location>
</feature>
<proteinExistence type="predicted"/>
<dbReference type="GO" id="GO:0005737">
    <property type="term" value="C:cytoplasm"/>
    <property type="evidence" value="ECO:0007669"/>
    <property type="project" value="TreeGrafter"/>
</dbReference>
<dbReference type="EMBL" id="KZ819286">
    <property type="protein sequence ID" value="PWO00204.1"/>
    <property type="molecule type" value="Genomic_DNA"/>
</dbReference>
<dbReference type="AlphaFoldDB" id="A0A316ZIT3"/>
<dbReference type="PANTHER" id="PTHR43735:SF2">
    <property type="entry name" value="FE-REGULATED PROTEIN 8"/>
    <property type="match status" value="1"/>
</dbReference>
<evidence type="ECO:0000256" key="1">
    <source>
        <dbReference type="SAM" id="MobiDB-lite"/>
    </source>
</evidence>
<dbReference type="GeneID" id="37271504"/>
<dbReference type="GO" id="GO:0004174">
    <property type="term" value="F:electron-transferring-flavoprotein dehydrogenase activity"/>
    <property type="evidence" value="ECO:0007669"/>
    <property type="project" value="TreeGrafter"/>
</dbReference>
<dbReference type="InterPro" id="IPR023753">
    <property type="entry name" value="FAD/NAD-binding_dom"/>
</dbReference>
<feature type="region of interest" description="Disordered" evidence="1">
    <location>
        <begin position="255"/>
        <end position="291"/>
    </location>
</feature>
<dbReference type="GO" id="GO:0050660">
    <property type="term" value="F:flavin adenine dinucleotide binding"/>
    <property type="evidence" value="ECO:0007669"/>
    <property type="project" value="TreeGrafter"/>
</dbReference>
<sequence>MSAAASSSAAPAPLPHRPTKTVLVLGASYAGHRAIQMLLAQLPADWRVVVLERNTHANHLYAFPRVAVVKGHEEKVFIPYSKMFSPGGVDSPGSHALLHGCLISLAPTTPPPNSTRPRYGRGIARYLPLTGGSTCCRSPTAAAEMMEVRFDYLVYALGSHLPPCINVWSGPGPMPAQQGSELMRPGRCCREQPPADSRESAESRALPLRRGRASACQALPTPPEAADATETTAQGNASVADIATQLQESLVLDPHLPYDERPPSPPDSRSTSPRQKEASGTPTANLPPCRGSKTEGVAWLRDAQERICKAASVLVIGGGALGVQFAADIAALYGTPSAPKSDTPKQVTLVSSSKKLLPRFDDYLHEETMRRFEALGVDVLLGARADLESMKITSDERRVVRTLDGREAAADLVLFCTGQRPNTSFLSTFASSHGLDSVLCDRSHMARVNRHLQLGVHTPGSDEEPQVAPGMEHVFVIGDAADAFGALNAGHTAWTQAEVAVRNICALVERERADDAEAAAKELARYTAPEPNIKVTVGLDCAVFQSSGKVGVKGPEECPLDLNAPSMWTRRGLSQDDMSV</sequence>
<evidence type="ECO:0000313" key="3">
    <source>
        <dbReference type="EMBL" id="PWO00204.1"/>
    </source>
</evidence>
<dbReference type="OrthoDB" id="202203at2759"/>
<dbReference type="PANTHER" id="PTHR43735">
    <property type="entry name" value="APOPTOSIS-INDUCING FACTOR 1"/>
    <property type="match status" value="1"/>
</dbReference>
<accession>A0A316ZIT3</accession>
<feature type="compositionally biased region" description="Low complexity" evidence="1">
    <location>
        <begin position="224"/>
        <end position="233"/>
    </location>
</feature>
<evidence type="ECO:0000313" key="4">
    <source>
        <dbReference type="Proteomes" id="UP000245946"/>
    </source>
</evidence>
<name>A0A316ZIT3_9BASI</name>
<evidence type="ECO:0000259" key="2">
    <source>
        <dbReference type="Pfam" id="PF07992"/>
    </source>
</evidence>
<dbReference type="STRING" id="58919.A0A316ZIT3"/>
<dbReference type="RefSeq" id="XP_025600482.1">
    <property type="nucleotide sequence ID" value="XM_025743960.1"/>
</dbReference>
<dbReference type="Gene3D" id="3.50.50.100">
    <property type="match status" value="2"/>
</dbReference>
<dbReference type="Pfam" id="PF07992">
    <property type="entry name" value="Pyr_redox_2"/>
    <property type="match status" value="1"/>
</dbReference>
<reference evidence="3 4" key="1">
    <citation type="journal article" date="2018" name="Mol. Biol. Evol.">
        <title>Broad Genomic Sampling Reveals a Smut Pathogenic Ancestry of the Fungal Clade Ustilaginomycotina.</title>
        <authorList>
            <person name="Kijpornyongpan T."/>
            <person name="Mondo S.J."/>
            <person name="Barry K."/>
            <person name="Sandor L."/>
            <person name="Lee J."/>
            <person name="Lipzen A."/>
            <person name="Pangilinan J."/>
            <person name="LaButti K."/>
            <person name="Hainaut M."/>
            <person name="Henrissat B."/>
            <person name="Grigoriev I.V."/>
            <person name="Spatafora J.W."/>
            <person name="Aime M.C."/>
        </authorList>
    </citation>
    <scope>NUCLEOTIDE SEQUENCE [LARGE SCALE GENOMIC DNA]</scope>
    <source>
        <strain evidence="3 4">MCA 4186</strain>
    </source>
</reference>
<protein>
    <submittedName>
        <fullName evidence="3">FAD/NAD(P)-binding domain-containing protein</fullName>
    </submittedName>
</protein>
<feature type="region of interest" description="Disordered" evidence="1">
    <location>
        <begin position="175"/>
        <end position="235"/>
    </location>
</feature>